<feature type="region of interest" description="Disordered" evidence="3">
    <location>
        <begin position="418"/>
        <end position="437"/>
    </location>
</feature>
<organism evidence="4 5">
    <name type="scientific">Streptomyces rimosus subsp. rimosus</name>
    <dbReference type="NCBI Taxonomy" id="132474"/>
    <lineage>
        <taxon>Bacteria</taxon>
        <taxon>Bacillati</taxon>
        <taxon>Actinomycetota</taxon>
        <taxon>Actinomycetes</taxon>
        <taxon>Kitasatosporales</taxon>
        <taxon>Streptomycetaceae</taxon>
        <taxon>Streptomyces</taxon>
    </lineage>
</organism>
<sequence>MAAHADEPIRLAVGELARFLGADVDDPAFLTDPHRCLTPGIREKSVHRLPGGALAVLGYTACAEVLRDTRFGHGARELYETTLLGLPARSFLQLDAPGHTRLRGQVARHFTARRVRALAENVGYYSTALVREHAGRPGDFVADFAEPLAMSVISDVLGVPPEDRPAFHRDARLVVRGLDQPARAMDERAVAQARFRFVRFFRRRAQARRQAGTRHRAPRDGLLDALSHRPDGSPADIRELVTTCSLLLSAGYDTTVSLLSHAVAELGGAPSGQGWALARDPQTVGAVVEEVLRLHSPVQIAPRAAVRDAALDGLPVARGTIVLPLLPAANRDPDIFDSPHTFRPRRYLAPAAQGRSTARHLAFGAGAHFCLGAALARLTAHSALAVLAACPPRPRDAPRTYSEGVVVRGLRSLPVTWPHRPAERPPHPPADGAAAYVEPSCPIPHAQRSVT</sequence>
<dbReference type="InterPro" id="IPR002397">
    <property type="entry name" value="Cyt_P450_B"/>
</dbReference>
<dbReference type="Pfam" id="PF00067">
    <property type="entry name" value="p450"/>
    <property type="match status" value="1"/>
</dbReference>
<gene>
    <name evidence="4" type="primary">bioI1</name>
    <name evidence="4" type="ORF">SRIMR7_00475</name>
</gene>
<keyword evidence="2" id="KW-0408">Iron</keyword>
<dbReference type="GeneID" id="66860316"/>
<proteinExistence type="inferred from homology"/>
<evidence type="ECO:0000256" key="3">
    <source>
        <dbReference type="SAM" id="MobiDB-lite"/>
    </source>
</evidence>
<evidence type="ECO:0000256" key="2">
    <source>
        <dbReference type="RuleBase" id="RU000461"/>
    </source>
</evidence>
<evidence type="ECO:0000256" key="1">
    <source>
        <dbReference type="ARBA" id="ARBA00010617"/>
    </source>
</evidence>
<dbReference type="SUPFAM" id="SSF48264">
    <property type="entry name" value="Cytochrome P450"/>
    <property type="match status" value="1"/>
</dbReference>
<keyword evidence="2" id="KW-0479">Metal-binding</keyword>
<dbReference type="PANTHER" id="PTHR46696:SF4">
    <property type="entry name" value="BIOTIN BIOSYNTHESIS CYTOCHROME P450"/>
    <property type="match status" value="1"/>
</dbReference>
<dbReference type="InterPro" id="IPR001128">
    <property type="entry name" value="Cyt_P450"/>
</dbReference>
<dbReference type="InterPro" id="IPR017972">
    <property type="entry name" value="Cyt_P450_CS"/>
</dbReference>
<keyword evidence="2" id="KW-0349">Heme</keyword>
<dbReference type="PRINTS" id="PR00359">
    <property type="entry name" value="BP450"/>
</dbReference>
<dbReference type="EC" id="1.14.14.46" evidence="4"/>
<keyword evidence="2 4" id="KW-0560">Oxidoreductase</keyword>
<dbReference type="InterPro" id="IPR036396">
    <property type="entry name" value="Cyt_P450_sf"/>
</dbReference>
<evidence type="ECO:0000313" key="5">
    <source>
        <dbReference type="Proteomes" id="UP000829494"/>
    </source>
</evidence>
<dbReference type="PRINTS" id="PR00385">
    <property type="entry name" value="P450"/>
</dbReference>
<reference evidence="4 5" key="1">
    <citation type="submission" date="2022-03" db="EMBL/GenBank/DDBJ databases">
        <title>Complete genome of Streptomyces rimosus ssp. rimosus R7 (=ATCC 10970).</title>
        <authorList>
            <person name="Beganovic S."/>
            <person name="Ruckert C."/>
            <person name="Busche T."/>
            <person name="Kalinowski J."/>
            <person name="Wittmann C."/>
        </authorList>
    </citation>
    <scope>NUCLEOTIDE SEQUENCE [LARGE SCALE GENOMIC DNA]</scope>
    <source>
        <strain evidence="4 5">R7</strain>
    </source>
</reference>
<keyword evidence="2" id="KW-0503">Monooxygenase</keyword>
<evidence type="ECO:0000313" key="4">
    <source>
        <dbReference type="EMBL" id="UNZ00607.1"/>
    </source>
</evidence>
<dbReference type="Gene3D" id="1.10.630.10">
    <property type="entry name" value="Cytochrome P450"/>
    <property type="match status" value="1"/>
</dbReference>
<dbReference type="EMBL" id="CP094298">
    <property type="protein sequence ID" value="UNZ00607.1"/>
    <property type="molecule type" value="Genomic_DNA"/>
</dbReference>
<dbReference type="RefSeq" id="WP_003979998.1">
    <property type="nucleotide sequence ID" value="NZ_CP043497.1"/>
</dbReference>
<dbReference type="PANTHER" id="PTHR46696">
    <property type="entry name" value="P450, PUTATIVE (EUROFUNG)-RELATED"/>
    <property type="match status" value="1"/>
</dbReference>
<dbReference type="GO" id="GO:0016491">
    <property type="term" value="F:oxidoreductase activity"/>
    <property type="evidence" value="ECO:0007669"/>
    <property type="project" value="UniProtKB-KW"/>
</dbReference>
<comment type="similarity">
    <text evidence="1 2">Belongs to the cytochrome P450 family.</text>
</comment>
<name>A0ABY3YRX0_STRRM</name>
<dbReference type="Proteomes" id="UP000829494">
    <property type="component" value="Chromosome"/>
</dbReference>
<dbReference type="PROSITE" id="PS00086">
    <property type="entry name" value="CYTOCHROME_P450"/>
    <property type="match status" value="1"/>
</dbReference>
<protein>
    <submittedName>
        <fullName evidence="4">Pimeloyl-[acyl-carrier protein] synthase</fullName>
        <ecNumber evidence="4">1.14.14.46</ecNumber>
    </submittedName>
</protein>
<keyword evidence="5" id="KW-1185">Reference proteome</keyword>
<accession>A0ABY3YRX0</accession>